<evidence type="ECO:0000259" key="1">
    <source>
        <dbReference type="Pfam" id="PF13456"/>
    </source>
</evidence>
<reference evidence="3" key="1">
    <citation type="submission" date="2020-01" db="EMBL/GenBank/DDBJ databases">
        <authorList>
            <person name="Mishra B."/>
        </authorList>
    </citation>
    <scope>NUCLEOTIDE SEQUENCE [LARGE SCALE GENOMIC DNA]</scope>
</reference>
<evidence type="ECO:0000313" key="3">
    <source>
        <dbReference type="EMBL" id="CAA7044065.1"/>
    </source>
</evidence>
<protein>
    <submittedName>
        <fullName evidence="3">Uncharacterized protein</fullName>
    </submittedName>
</protein>
<accession>A0A6D2K709</accession>
<dbReference type="SUPFAM" id="SSF53098">
    <property type="entry name" value="Ribonuclease H-like"/>
    <property type="match status" value="1"/>
</dbReference>
<organism evidence="3 4">
    <name type="scientific">Microthlaspi erraticum</name>
    <dbReference type="NCBI Taxonomy" id="1685480"/>
    <lineage>
        <taxon>Eukaryota</taxon>
        <taxon>Viridiplantae</taxon>
        <taxon>Streptophyta</taxon>
        <taxon>Embryophyta</taxon>
        <taxon>Tracheophyta</taxon>
        <taxon>Spermatophyta</taxon>
        <taxon>Magnoliopsida</taxon>
        <taxon>eudicotyledons</taxon>
        <taxon>Gunneridae</taxon>
        <taxon>Pentapetalae</taxon>
        <taxon>rosids</taxon>
        <taxon>malvids</taxon>
        <taxon>Brassicales</taxon>
        <taxon>Brassicaceae</taxon>
        <taxon>Coluteocarpeae</taxon>
        <taxon>Microthlaspi</taxon>
    </lineage>
</organism>
<dbReference type="GO" id="GO:0004523">
    <property type="term" value="F:RNA-DNA hybrid ribonuclease activity"/>
    <property type="evidence" value="ECO:0007669"/>
    <property type="project" value="InterPro"/>
</dbReference>
<dbReference type="CDD" id="cd06222">
    <property type="entry name" value="RNase_H_like"/>
    <property type="match status" value="1"/>
</dbReference>
<dbReference type="Pfam" id="PF13456">
    <property type="entry name" value="RVT_3"/>
    <property type="match status" value="1"/>
</dbReference>
<dbReference type="OrthoDB" id="1113750at2759"/>
<feature type="domain" description="Reverse transcriptase zinc-binding" evidence="2">
    <location>
        <begin position="1"/>
        <end position="53"/>
    </location>
</feature>
<dbReference type="GO" id="GO:0003676">
    <property type="term" value="F:nucleic acid binding"/>
    <property type="evidence" value="ECO:0007669"/>
    <property type="project" value="InterPro"/>
</dbReference>
<dbReference type="InterPro" id="IPR036397">
    <property type="entry name" value="RNaseH_sf"/>
</dbReference>
<dbReference type="InterPro" id="IPR002156">
    <property type="entry name" value="RNaseH_domain"/>
</dbReference>
<dbReference type="Gene3D" id="3.30.420.10">
    <property type="entry name" value="Ribonuclease H-like superfamily/Ribonuclease H"/>
    <property type="match status" value="1"/>
</dbReference>
<dbReference type="Proteomes" id="UP000467841">
    <property type="component" value="Unassembled WGS sequence"/>
</dbReference>
<dbReference type="InterPro" id="IPR012337">
    <property type="entry name" value="RNaseH-like_sf"/>
</dbReference>
<dbReference type="EMBL" id="CACVBM020001292">
    <property type="protein sequence ID" value="CAA7044065.1"/>
    <property type="molecule type" value="Genomic_DNA"/>
</dbReference>
<name>A0A6D2K709_9BRAS</name>
<gene>
    <name evidence="3" type="ORF">MERR_LOCUS31300</name>
</gene>
<evidence type="ECO:0000259" key="2">
    <source>
        <dbReference type="Pfam" id="PF13966"/>
    </source>
</evidence>
<evidence type="ECO:0000313" key="4">
    <source>
        <dbReference type="Proteomes" id="UP000467841"/>
    </source>
</evidence>
<dbReference type="Pfam" id="PF13966">
    <property type="entry name" value="zf-RVT"/>
    <property type="match status" value="1"/>
</dbReference>
<sequence length="293" mass="32573">MKVFLWKIVQKALPLGDNLLSRGLPDCACCIHCGELETAENLFFQCPFAQKVWSLDPLKSPISPSQENNFTRSLVNAKTMICLPPTGFHLGPIFPWLVWAIWTARNYLVFEDRPFSPENTIHKALSEAKEWQNAQSNIDTTKPHTRNQKPHRIYEDSVTCFTDGAWSLDTGIAGAGWIFLDSLGVELGSGQSAEKFVLSPTMAEALSIRYALNHALENRYTNLILKSDAQDLVLAITAQEPIKEIYGLLFDIHALASLFCSVSFVFVPRSQNSKADLLAKSAKSRLCPVSCPG</sequence>
<comment type="caution">
    <text evidence="3">The sequence shown here is derived from an EMBL/GenBank/DDBJ whole genome shotgun (WGS) entry which is preliminary data.</text>
</comment>
<keyword evidence="4" id="KW-1185">Reference proteome</keyword>
<dbReference type="PANTHER" id="PTHR47074:SF49">
    <property type="entry name" value="POLYNUCLEOTIDYL TRANSFERASE, RIBONUCLEASE H-LIKE SUPERFAMILY PROTEIN"/>
    <property type="match status" value="1"/>
</dbReference>
<dbReference type="PANTHER" id="PTHR47074">
    <property type="entry name" value="BNAC02G40300D PROTEIN"/>
    <property type="match status" value="1"/>
</dbReference>
<feature type="domain" description="RNase H type-1" evidence="1">
    <location>
        <begin position="162"/>
        <end position="282"/>
    </location>
</feature>
<dbReference type="InterPro" id="IPR052929">
    <property type="entry name" value="RNase_H-like_EbsB-rel"/>
</dbReference>
<dbReference type="InterPro" id="IPR026960">
    <property type="entry name" value="RVT-Znf"/>
</dbReference>
<dbReference type="InterPro" id="IPR044730">
    <property type="entry name" value="RNase_H-like_dom_plant"/>
</dbReference>
<proteinExistence type="predicted"/>
<dbReference type="AlphaFoldDB" id="A0A6D2K709"/>